<dbReference type="Gene3D" id="3.30.450.20">
    <property type="entry name" value="PAS domain"/>
    <property type="match status" value="2"/>
</dbReference>
<dbReference type="GO" id="GO:0052621">
    <property type="term" value="F:diguanylate cyclase activity"/>
    <property type="evidence" value="ECO:0007669"/>
    <property type="project" value="UniProtKB-EC"/>
</dbReference>
<dbReference type="NCBIfam" id="TIGR00254">
    <property type="entry name" value="GGDEF"/>
    <property type="match status" value="1"/>
</dbReference>
<dbReference type="InterPro" id="IPR000160">
    <property type="entry name" value="GGDEF_dom"/>
</dbReference>
<dbReference type="PANTHER" id="PTHR44757:SF2">
    <property type="entry name" value="BIOFILM ARCHITECTURE MAINTENANCE PROTEIN MBAA"/>
    <property type="match status" value="1"/>
</dbReference>
<dbReference type="EMBL" id="JARWAO010000001">
    <property type="protein sequence ID" value="MDR5894713.1"/>
    <property type="molecule type" value="Genomic_DNA"/>
</dbReference>
<gene>
    <name evidence="3" type="ORF">QC825_01335</name>
</gene>
<feature type="domain" description="PAS" evidence="1">
    <location>
        <begin position="140"/>
        <end position="203"/>
    </location>
</feature>
<dbReference type="Proteomes" id="UP001269375">
    <property type="component" value="Unassembled WGS sequence"/>
</dbReference>
<dbReference type="CDD" id="cd01949">
    <property type="entry name" value="GGDEF"/>
    <property type="match status" value="1"/>
</dbReference>
<proteinExistence type="predicted"/>
<name>A0ABU1GRQ6_9GAMM</name>
<evidence type="ECO:0000313" key="3">
    <source>
        <dbReference type="EMBL" id="MDR5894713.1"/>
    </source>
</evidence>
<evidence type="ECO:0000259" key="2">
    <source>
        <dbReference type="PROSITE" id="PS50887"/>
    </source>
</evidence>
<dbReference type="RefSeq" id="WP_251593104.1">
    <property type="nucleotide sequence ID" value="NZ_JAMLJI010000002.1"/>
</dbReference>
<comment type="caution">
    <text evidence="3">The sequence shown here is derived from an EMBL/GenBank/DDBJ whole genome shotgun (WGS) entry which is preliminary data.</text>
</comment>
<dbReference type="InterPro" id="IPR013767">
    <property type="entry name" value="PAS_fold"/>
</dbReference>
<dbReference type="NCBIfam" id="TIGR00229">
    <property type="entry name" value="sensory_box"/>
    <property type="match status" value="2"/>
</dbReference>
<dbReference type="InterPro" id="IPR000014">
    <property type="entry name" value="PAS"/>
</dbReference>
<accession>A0ABU1GRQ6</accession>
<reference evidence="3 4" key="1">
    <citation type="submission" date="2023-04" db="EMBL/GenBank/DDBJ databases">
        <title>A long-awaited taxogenomic arrangement of the family Halomonadaceae.</title>
        <authorList>
            <person name="De La Haba R."/>
            <person name="Chuvochina M."/>
            <person name="Wittouck S."/>
            <person name="Arahal D.R."/>
            <person name="Sanchez-Porro C."/>
            <person name="Hugenholtz P."/>
            <person name="Ventosa A."/>
        </authorList>
    </citation>
    <scope>NUCLEOTIDE SEQUENCE [LARGE SCALE GENOMIC DNA]</scope>
    <source>
        <strain evidence="3 4">DSM 22428</strain>
    </source>
</reference>
<keyword evidence="4" id="KW-1185">Reference proteome</keyword>
<feature type="domain" description="GGDEF" evidence="2">
    <location>
        <begin position="293"/>
        <end position="423"/>
    </location>
</feature>
<keyword evidence="3" id="KW-0548">Nucleotidyltransferase</keyword>
<protein>
    <submittedName>
        <fullName evidence="3">Diguanylate cyclase</fullName>
        <ecNumber evidence="3">2.7.7.65</ecNumber>
    </submittedName>
</protein>
<dbReference type="InterPro" id="IPR013656">
    <property type="entry name" value="PAS_4"/>
</dbReference>
<dbReference type="Pfam" id="PF08448">
    <property type="entry name" value="PAS_4"/>
    <property type="match status" value="1"/>
</dbReference>
<dbReference type="EC" id="2.7.7.65" evidence="3"/>
<dbReference type="InterPro" id="IPR043128">
    <property type="entry name" value="Rev_trsase/Diguanyl_cyclase"/>
</dbReference>
<dbReference type="PANTHER" id="PTHR44757">
    <property type="entry name" value="DIGUANYLATE CYCLASE DGCP"/>
    <property type="match status" value="1"/>
</dbReference>
<dbReference type="SMART" id="SM00091">
    <property type="entry name" value="PAS"/>
    <property type="match status" value="2"/>
</dbReference>
<keyword evidence="3" id="KW-0808">Transferase</keyword>
<dbReference type="PROSITE" id="PS50112">
    <property type="entry name" value="PAS"/>
    <property type="match status" value="1"/>
</dbReference>
<evidence type="ECO:0000259" key="1">
    <source>
        <dbReference type="PROSITE" id="PS50112"/>
    </source>
</evidence>
<dbReference type="InterPro" id="IPR052155">
    <property type="entry name" value="Biofilm_reg_signaling"/>
</dbReference>
<evidence type="ECO:0000313" key="4">
    <source>
        <dbReference type="Proteomes" id="UP001269375"/>
    </source>
</evidence>
<organism evidence="3 4">
    <name type="scientific">Larsenimonas suaedae</name>
    <dbReference type="NCBI Taxonomy" id="1851019"/>
    <lineage>
        <taxon>Bacteria</taxon>
        <taxon>Pseudomonadati</taxon>
        <taxon>Pseudomonadota</taxon>
        <taxon>Gammaproteobacteria</taxon>
        <taxon>Oceanospirillales</taxon>
        <taxon>Halomonadaceae</taxon>
        <taxon>Larsenimonas</taxon>
    </lineage>
</organism>
<dbReference type="InterPro" id="IPR029787">
    <property type="entry name" value="Nucleotide_cyclase"/>
</dbReference>
<sequence length="427" mass="48913">MVYDPPASSTAAQLRYLIDAVTEFIVLKDGEGRWLVANRAVIDTYELEGLDYIGMTDMELAAFRPHLIDAFRYNLKTDEQAWAHGKALTIYKSFELDGRLNTWEVVKTPSFTTQGARHQLVIVSRNITDRVEAEQELALKEQKYRLIAENMSDIVGTRRLDGTITYLSPSFEHQLGLALSEYIDRQIGSIIHPEDVRRLQRDLILPPENRELPTTRCRLRLASGTYRWFEISRSMTWFDDIEEYQIVFTCRDIQERVQYEQRLHRLAYEDALTGIPNRRQLLDDLGRRVQQESAFALLYLDIDHFKNINDRHGHDIGDALLTALANRLTEHLNIGDTVARIGGDEFVVVIADADHALAHAERLCHALQAPWHLENQIFHTTSSIGVALCPADSRRVHTLLNLADQALFNAKRQGRGCVCAYSDSRRT</sequence>
<dbReference type="CDD" id="cd00130">
    <property type="entry name" value="PAS"/>
    <property type="match status" value="1"/>
</dbReference>
<dbReference type="Pfam" id="PF00989">
    <property type="entry name" value="PAS"/>
    <property type="match status" value="1"/>
</dbReference>
<dbReference type="Pfam" id="PF00990">
    <property type="entry name" value="GGDEF"/>
    <property type="match status" value="1"/>
</dbReference>
<dbReference type="Gene3D" id="3.30.70.270">
    <property type="match status" value="1"/>
</dbReference>
<dbReference type="SUPFAM" id="SSF55785">
    <property type="entry name" value="PYP-like sensor domain (PAS domain)"/>
    <property type="match status" value="2"/>
</dbReference>
<dbReference type="PROSITE" id="PS50887">
    <property type="entry name" value="GGDEF"/>
    <property type="match status" value="1"/>
</dbReference>
<dbReference type="SUPFAM" id="SSF55073">
    <property type="entry name" value="Nucleotide cyclase"/>
    <property type="match status" value="1"/>
</dbReference>
<dbReference type="SMART" id="SM00267">
    <property type="entry name" value="GGDEF"/>
    <property type="match status" value="1"/>
</dbReference>
<dbReference type="InterPro" id="IPR035965">
    <property type="entry name" value="PAS-like_dom_sf"/>
</dbReference>